<evidence type="ECO:0000256" key="2">
    <source>
        <dbReference type="ARBA" id="ARBA00004567"/>
    </source>
</evidence>
<keyword evidence="6" id="KW-0653">Protein transport</keyword>
<dbReference type="GO" id="GO:0031369">
    <property type="term" value="F:translation initiation factor binding"/>
    <property type="evidence" value="ECO:0007669"/>
    <property type="project" value="TreeGrafter"/>
</dbReference>
<comment type="similarity">
    <text evidence="3">Belongs to the GLE1 family.</text>
</comment>
<keyword evidence="11" id="KW-0539">Nucleus</keyword>
<evidence type="ECO:0000256" key="15">
    <source>
        <dbReference type="ARBA" id="ARBA00075681"/>
    </source>
</evidence>
<keyword evidence="8" id="KW-0175">Coiled coil</keyword>
<dbReference type="FunFam" id="1.25.40.510:FF:000003">
    <property type="entry name" value="Nucleoporin GLE1"/>
    <property type="match status" value="1"/>
</dbReference>
<dbReference type="GO" id="GO:0016973">
    <property type="term" value="P:poly(A)+ mRNA export from nucleus"/>
    <property type="evidence" value="ECO:0007669"/>
    <property type="project" value="InterPro"/>
</dbReference>
<dbReference type="OrthoDB" id="420884at2759"/>
<evidence type="ECO:0000256" key="6">
    <source>
        <dbReference type="ARBA" id="ARBA00022927"/>
    </source>
</evidence>
<dbReference type="PANTHER" id="PTHR12960:SF0">
    <property type="entry name" value="MRNA EXPORT FACTOR GLE1"/>
    <property type="match status" value="1"/>
</dbReference>
<reference evidence="17 18" key="1">
    <citation type="submission" date="2018-03" db="EMBL/GenBank/DDBJ databases">
        <authorList>
            <person name="Guldener U."/>
        </authorList>
    </citation>
    <scope>NUCLEOTIDE SEQUENCE [LARGE SCALE GENOMIC DNA]</scope>
    <source>
        <strain evidence="17 18">NBRC100155</strain>
    </source>
</reference>
<feature type="compositionally biased region" description="Low complexity" evidence="16">
    <location>
        <begin position="94"/>
        <end position="103"/>
    </location>
</feature>
<sequence length="778" mass="85792">MRFTLDSASELSADEQPSPTVVRKSLPHKRVQAEQQNFASSSSTSQTPTRKGILRQTSSYGSSTPNTQRRQRFHDEDEENSRQLQPSRRDSTPRTRSSTAASPLPFQQQNRRRSATPAFELVGVASTSSQSPSASRLNGFSPGGPSFQQQQSRPTLRQPGSLPPWMRSSSSRAPRGQLNDYDYDSSDEDNAALSSSEDEDDSGLLDVADSDLDVDEDDSDGSSSPQTSPYDQDESTDGEAENGASSSRFQRGSARSKANRRRSTASALKLSSLVGDEWEEWNRNSAQLAWYRARASKRETSTPGATPAPLSRSRSATAAAPDADVDEVQALLSSLNMRRTQDEAEVQKAFEARNKDLWSGIDACILAAENEARKVAAAEAARLEAARKNQEEAERKAAQARQAELDRIEAEKKAAAAEADRRKQEAEAEAAKQKQNEAEQAKARAMGGTGDDIRQAALKEYDDWMAKIRHIKTNVLPTISSNPDLRKQCFAAKRQITPKVGQLTNSRQEITRITQAIAAVLDAAKQAAASGSGDVYTWILNHLSKCLIRQAEQEVAAKQDTAYPLARVVVWLLLLGHVELADVLMARLCKKCPWVIPVWPPRTKDIDDPTYRKIMGYKSSDETTENYSNRMSGITAFYFAILQTVPTPPPSHSTLDVEKIPVHFRSTTLWRWSVRALTPSSSGIAFLDHPMCPSIWSVFVEIAGTYALKLYGRQMKKVLAMLFEEGLQGKKAGWLSHGEDKPYVKAATVRLELLLMDWQKSPGQGVIQGATKGVDMEP</sequence>
<dbReference type="GO" id="GO:0044614">
    <property type="term" value="C:nuclear pore cytoplasmic filaments"/>
    <property type="evidence" value="ECO:0007669"/>
    <property type="project" value="TreeGrafter"/>
</dbReference>
<evidence type="ECO:0000256" key="13">
    <source>
        <dbReference type="ARBA" id="ARBA00029983"/>
    </source>
</evidence>
<keyword evidence="7" id="KW-0811">Translocation</keyword>
<dbReference type="InterPro" id="IPR012476">
    <property type="entry name" value="GLE1"/>
</dbReference>
<evidence type="ECO:0000256" key="14">
    <source>
        <dbReference type="ARBA" id="ARBA00075092"/>
    </source>
</evidence>
<feature type="compositionally biased region" description="Basic and acidic residues" evidence="16">
    <location>
        <begin position="393"/>
        <end position="442"/>
    </location>
</feature>
<proteinExistence type="inferred from homology"/>
<organism evidence="17 18">
    <name type="scientific">Ustilago trichophora</name>
    <dbReference type="NCBI Taxonomy" id="86804"/>
    <lineage>
        <taxon>Eukaryota</taxon>
        <taxon>Fungi</taxon>
        <taxon>Dikarya</taxon>
        <taxon>Basidiomycota</taxon>
        <taxon>Ustilaginomycotina</taxon>
        <taxon>Ustilaginomycetes</taxon>
        <taxon>Ustilaginales</taxon>
        <taxon>Ustilaginaceae</taxon>
        <taxon>Ustilago</taxon>
    </lineage>
</organism>
<dbReference type="GO" id="GO:0015031">
    <property type="term" value="P:protein transport"/>
    <property type="evidence" value="ECO:0007669"/>
    <property type="project" value="UniProtKB-KW"/>
</dbReference>
<evidence type="ECO:0000256" key="16">
    <source>
        <dbReference type="SAM" id="MobiDB-lite"/>
    </source>
</evidence>
<dbReference type="GO" id="GO:0000822">
    <property type="term" value="F:inositol hexakisphosphate binding"/>
    <property type="evidence" value="ECO:0007669"/>
    <property type="project" value="TreeGrafter"/>
</dbReference>
<accession>A0A5C3DX23</accession>
<feature type="region of interest" description="Disordered" evidence="16">
    <location>
        <begin position="393"/>
        <end position="448"/>
    </location>
</feature>
<evidence type="ECO:0000313" key="17">
    <source>
        <dbReference type="EMBL" id="SPO21569.1"/>
    </source>
</evidence>
<dbReference type="PANTHER" id="PTHR12960">
    <property type="entry name" value="GLE-1-RELATED"/>
    <property type="match status" value="1"/>
</dbReference>
<dbReference type="AlphaFoldDB" id="A0A5C3DX23"/>
<comment type="subcellular location">
    <subcellularLocation>
        <location evidence="1">Nucleus membrane</location>
        <topology evidence="1">Peripheral membrane protein</topology>
        <orientation evidence="1">Cytoplasmic side</orientation>
    </subcellularLocation>
    <subcellularLocation>
        <location evidence="2">Nucleus</location>
        <location evidence="2">Nuclear pore complex</location>
    </subcellularLocation>
</comment>
<feature type="compositionally biased region" description="Acidic residues" evidence="16">
    <location>
        <begin position="231"/>
        <end position="240"/>
    </location>
</feature>
<evidence type="ECO:0000256" key="8">
    <source>
        <dbReference type="ARBA" id="ARBA00023054"/>
    </source>
</evidence>
<feature type="compositionally biased region" description="Low complexity" evidence="16">
    <location>
        <begin position="126"/>
        <end position="152"/>
    </location>
</feature>
<keyword evidence="10" id="KW-0472">Membrane</keyword>
<dbReference type="Pfam" id="PF07817">
    <property type="entry name" value="GLE1"/>
    <property type="match status" value="1"/>
</dbReference>
<keyword evidence="5" id="KW-0509">mRNA transport</keyword>
<evidence type="ECO:0000313" key="18">
    <source>
        <dbReference type="Proteomes" id="UP000324022"/>
    </source>
</evidence>
<evidence type="ECO:0000256" key="9">
    <source>
        <dbReference type="ARBA" id="ARBA00023132"/>
    </source>
</evidence>
<keyword evidence="18" id="KW-1185">Reference proteome</keyword>
<protein>
    <recommendedName>
        <fullName evidence="12">mRNA export factor GLE1</fullName>
    </recommendedName>
    <alternativeName>
        <fullName evidence="14">Nuclear pore protein GLE1</fullName>
    </alternativeName>
    <alternativeName>
        <fullName evidence="13">Nucleoporin GLE1</fullName>
    </alternativeName>
    <alternativeName>
        <fullName evidence="15">RNA export factor GLE1</fullName>
    </alternativeName>
</protein>
<feature type="region of interest" description="Disordered" evidence="16">
    <location>
        <begin position="1"/>
        <end position="269"/>
    </location>
</feature>
<feature type="compositionally biased region" description="Polar residues" evidence="16">
    <location>
        <begin position="33"/>
        <end position="68"/>
    </location>
</feature>
<evidence type="ECO:0000256" key="1">
    <source>
        <dbReference type="ARBA" id="ARBA00004335"/>
    </source>
</evidence>
<evidence type="ECO:0000256" key="5">
    <source>
        <dbReference type="ARBA" id="ARBA00022816"/>
    </source>
</evidence>
<evidence type="ECO:0000256" key="10">
    <source>
        <dbReference type="ARBA" id="ARBA00023136"/>
    </source>
</evidence>
<dbReference type="GO" id="GO:0031965">
    <property type="term" value="C:nuclear membrane"/>
    <property type="evidence" value="ECO:0007669"/>
    <property type="project" value="UniProtKB-SubCell"/>
</dbReference>
<feature type="compositionally biased region" description="Polar residues" evidence="16">
    <location>
        <begin position="1"/>
        <end position="19"/>
    </location>
</feature>
<dbReference type="GO" id="GO:0005543">
    <property type="term" value="F:phospholipid binding"/>
    <property type="evidence" value="ECO:0007669"/>
    <property type="project" value="TreeGrafter"/>
</dbReference>
<keyword evidence="9" id="KW-0906">Nuclear pore complex</keyword>
<evidence type="ECO:0000256" key="12">
    <source>
        <dbReference type="ARBA" id="ARBA00026227"/>
    </source>
</evidence>
<evidence type="ECO:0000256" key="3">
    <source>
        <dbReference type="ARBA" id="ARBA00011056"/>
    </source>
</evidence>
<name>A0A5C3DX23_9BASI</name>
<dbReference type="Gene3D" id="1.25.40.510">
    <property type="entry name" value="GLE1-like"/>
    <property type="match status" value="1"/>
</dbReference>
<evidence type="ECO:0000256" key="11">
    <source>
        <dbReference type="ARBA" id="ARBA00023242"/>
    </source>
</evidence>
<evidence type="ECO:0000256" key="7">
    <source>
        <dbReference type="ARBA" id="ARBA00023010"/>
    </source>
</evidence>
<feature type="compositionally biased region" description="Acidic residues" evidence="16">
    <location>
        <begin position="181"/>
        <end position="220"/>
    </location>
</feature>
<keyword evidence="4" id="KW-0813">Transport</keyword>
<dbReference type="EMBL" id="OOIN01000003">
    <property type="protein sequence ID" value="SPO21569.1"/>
    <property type="molecule type" value="Genomic_DNA"/>
</dbReference>
<evidence type="ECO:0000256" key="4">
    <source>
        <dbReference type="ARBA" id="ARBA00022448"/>
    </source>
</evidence>
<dbReference type="Proteomes" id="UP000324022">
    <property type="component" value="Unassembled WGS sequence"/>
</dbReference>
<dbReference type="InterPro" id="IPR038506">
    <property type="entry name" value="GLE1-like_sf"/>
</dbReference>
<feature type="region of interest" description="Disordered" evidence="16">
    <location>
        <begin position="294"/>
        <end position="322"/>
    </location>
</feature>
<dbReference type="GO" id="GO:0005737">
    <property type="term" value="C:cytoplasm"/>
    <property type="evidence" value="ECO:0007669"/>
    <property type="project" value="UniProtKB-ARBA"/>
</dbReference>
<gene>
    <name evidence="17" type="ORF">UTRI_01055_B</name>
</gene>